<keyword evidence="1" id="KW-1133">Transmembrane helix</keyword>
<evidence type="ECO:0000313" key="2">
    <source>
        <dbReference type="EMBL" id="KAG5683045.1"/>
    </source>
</evidence>
<proteinExistence type="predicted"/>
<dbReference type="AlphaFoldDB" id="A0A9J6CM57"/>
<dbReference type="EMBL" id="JADBJN010000001">
    <property type="protein sequence ID" value="KAG5683045.1"/>
    <property type="molecule type" value="Genomic_DNA"/>
</dbReference>
<organism evidence="2 3">
    <name type="scientific">Polypedilum vanderplanki</name>
    <name type="common">Sleeping chironomid midge</name>
    <dbReference type="NCBI Taxonomy" id="319348"/>
    <lineage>
        <taxon>Eukaryota</taxon>
        <taxon>Metazoa</taxon>
        <taxon>Ecdysozoa</taxon>
        <taxon>Arthropoda</taxon>
        <taxon>Hexapoda</taxon>
        <taxon>Insecta</taxon>
        <taxon>Pterygota</taxon>
        <taxon>Neoptera</taxon>
        <taxon>Endopterygota</taxon>
        <taxon>Diptera</taxon>
        <taxon>Nematocera</taxon>
        <taxon>Chironomoidea</taxon>
        <taxon>Chironomidae</taxon>
        <taxon>Chironominae</taxon>
        <taxon>Polypedilum</taxon>
        <taxon>Polypedilum</taxon>
    </lineage>
</organism>
<evidence type="ECO:0000256" key="1">
    <source>
        <dbReference type="SAM" id="Phobius"/>
    </source>
</evidence>
<keyword evidence="1" id="KW-0812">Transmembrane</keyword>
<name>A0A9J6CM57_POLVA</name>
<sequence length="99" mass="11772">MNYNTRGRINHHQRHKINSRPGLLSNFIYVPNGILINPFYLVNLSYNNVLMDLTNLVTLPINQKIKNNEHFVTITPLSLYFFLSPQIYLNRNTMDNFYR</sequence>
<gene>
    <name evidence="2" type="ORF">PVAND_012352</name>
</gene>
<evidence type="ECO:0000313" key="3">
    <source>
        <dbReference type="Proteomes" id="UP001107558"/>
    </source>
</evidence>
<feature type="transmembrane region" description="Helical" evidence="1">
    <location>
        <begin position="70"/>
        <end position="89"/>
    </location>
</feature>
<accession>A0A9J6CM57</accession>
<keyword evidence="3" id="KW-1185">Reference proteome</keyword>
<dbReference type="Proteomes" id="UP001107558">
    <property type="component" value="Chromosome 1"/>
</dbReference>
<protein>
    <submittedName>
        <fullName evidence="2">Uncharacterized protein</fullName>
    </submittedName>
</protein>
<comment type="caution">
    <text evidence="2">The sequence shown here is derived from an EMBL/GenBank/DDBJ whole genome shotgun (WGS) entry which is preliminary data.</text>
</comment>
<reference evidence="2" key="1">
    <citation type="submission" date="2021-03" db="EMBL/GenBank/DDBJ databases">
        <title>Chromosome level genome of the anhydrobiotic midge Polypedilum vanderplanki.</title>
        <authorList>
            <person name="Yoshida Y."/>
            <person name="Kikawada T."/>
            <person name="Gusev O."/>
        </authorList>
    </citation>
    <scope>NUCLEOTIDE SEQUENCE</scope>
    <source>
        <strain evidence="2">NIAS01</strain>
        <tissue evidence="2">Whole body or cell culture</tissue>
    </source>
</reference>
<feature type="transmembrane region" description="Helical" evidence="1">
    <location>
        <begin position="21"/>
        <end position="41"/>
    </location>
</feature>
<keyword evidence="1" id="KW-0472">Membrane</keyword>